<keyword evidence="1" id="KW-1133">Transmembrane helix</keyword>
<feature type="transmembrane region" description="Helical" evidence="1">
    <location>
        <begin position="157"/>
        <end position="173"/>
    </location>
</feature>
<keyword evidence="5" id="KW-1185">Reference proteome</keyword>
<feature type="transmembrane region" description="Helical" evidence="1">
    <location>
        <begin position="300"/>
        <end position="323"/>
    </location>
</feature>
<dbReference type="PANTHER" id="PTHR39084:SF1">
    <property type="entry name" value="DUF4010 DOMAIN-CONTAINING PROTEIN"/>
    <property type="match status" value="1"/>
</dbReference>
<reference evidence="4 5" key="1">
    <citation type="submission" date="2020-06" db="EMBL/GenBank/DDBJ databases">
        <title>High-quality draft genome of sulfate reducer Desulfobacter latus type strain AcrS2 isolated from marine sediment.</title>
        <authorList>
            <person name="Hoppe M."/>
            <person name="Larsen C.K."/>
            <person name="Marshall I.P.G."/>
            <person name="Schramm A."/>
            <person name="Marietou A.G."/>
        </authorList>
    </citation>
    <scope>NUCLEOTIDE SEQUENCE [LARGE SCALE GENOMIC DNA]</scope>
    <source>
        <strain evidence="4 5">AcRS2</strain>
    </source>
</reference>
<keyword evidence="1" id="KW-0812">Transmembrane</keyword>
<name>A0A850T609_9BACT</name>
<feature type="transmembrane region" description="Helical" evidence="1">
    <location>
        <begin position="435"/>
        <end position="456"/>
    </location>
</feature>
<dbReference type="InterPro" id="IPR025105">
    <property type="entry name" value="DUF4010"/>
</dbReference>
<feature type="transmembrane region" description="Helical" evidence="1">
    <location>
        <begin position="496"/>
        <end position="519"/>
    </location>
</feature>
<gene>
    <name evidence="4" type="ORF">HXW94_16330</name>
</gene>
<comment type="caution">
    <text evidence="4">The sequence shown here is derived from an EMBL/GenBank/DDBJ whole genome shotgun (WGS) entry which is preliminary data.</text>
</comment>
<feature type="transmembrane region" description="Helical" evidence="1">
    <location>
        <begin position="365"/>
        <end position="384"/>
    </location>
</feature>
<feature type="transmembrane region" description="Helical" evidence="1">
    <location>
        <begin position="106"/>
        <end position="137"/>
    </location>
</feature>
<dbReference type="InterPro" id="IPR049177">
    <property type="entry name" value="MgtC_SapB_SrpB_YhiD_N"/>
</dbReference>
<sequence length="521" mass="57166">MGFLAEFYKKTAMIQDPIFGQLINFGLAALVGFALGLERDMDSSKNPHAGTRDFILITLIGAVSGYLSEYFQSPWIIMGGFTGVLSFLLSGYWIDREHDKGITTEVAMILNFFLGVLIIIGFKEMAISIAIVILVILSHKKAIQSFTTKIQRFELQAAIKFLVITFIILPVFPNQPLSDYMKTTFGTVETYDENSKILSIQMDYIPSLQPGDVVMLYDGSGKRLGPYTVKTNTKKTVRGILPKDVENQPIKGDVIEKSIDIVWLYNVLKALNPHKIWLIVVLVSFISLVGYVAVKILGPGAGIGLTGFIGGLASSTVTTVSFAKRSLESPAFNRSFAVAILLASAIMFPRLLLEIAIVNQEMLNKIALPIVIMAITGIILALYFSLKTNTESMKNTTSMQLANPFCLKSAITFGAIFSTILVLTRLATVYLGDQWLPVVSIVSGLVDVDAIAFSLSDAQKAGIISLDWAGLNLVIGAISNTLVKLFYVFTLGDRRLFRQLAISFIIVCISGIITVAFYYDY</sequence>
<feature type="transmembrane region" description="Helical" evidence="1">
    <location>
        <begin position="335"/>
        <end position="353"/>
    </location>
</feature>
<feature type="domain" description="MgtC/SapB/SrpB/YhiD N-terminal" evidence="2">
    <location>
        <begin position="26"/>
        <end position="145"/>
    </location>
</feature>
<evidence type="ECO:0000259" key="2">
    <source>
        <dbReference type="Pfam" id="PF02308"/>
    </source>
</evidence>
<evidence type="ECO:0000313" key="4">
    <source>
        <dbReference type="EMBL" id="NWH06531.1"/>
    </source>
</evidence>
<evidence type="ECO:0000259" key="3">
    <source>
        <dbReference type="Pfam" id="PF13194"/>
    </source>
</evidence>
<feature type="transmembrane region" description="Helical" evidence="1">
    <location>
        <begin position="73"/>
        <end position="94"/>
    </location>
</feature>
<dbReference type="RefSeq" id="WP_178367985.1">
    <property type="nucleotide sequence ID" value="NZ_JACADJ010000083.1"/>
</dbReference>
<feature type="transmembrane region" description="Helical" evidence="1">
    <location>
        <begin position="18"/>
        <end position="37"/>
    </location>
</feature>
<dbReference type="AlphaFoldDB" id="A0A850T609"/>
<feature type="transmembrane region" description="Helical" evidence="1">
    <location>
        <begin position="468"/>
        <end position="490"/>
    </location>
</feature>
<feature type="transmembrane region" description="Helical" evidence="1">
    <location>
        <begin position="405"/>
        <end position="423"/>
    </location>
</feature>
<proteinExistence type="predicted"/>
<evidence type="ECO:0000313" key="5">
    <source>
        <dbReference type="Proteomes" id="UP000553343"/>
    </source>
</evidence>
<accession>A0A850T609</accession>
<dbReference type="Proteomes" id="UP000553343">
    <property type="component" value="Unassembled WGS sequence"/>
</dbReference>
<evidence type="ECO:0000256" key="1">
    <source>
        <dbReference type="SAM" id="Phobius"/>
    </source>
</evidence>
<organism evidence="4 5">
    <name type="scientific">Desulfobacter latus</name>
    <dbReference type="NCBI Taxonomy" id="2292"/>
    <lineage>
        <taxon>Bacteria</taxon>
        <taxon>Pseudomonadati</taxon>
        <taxon>Thermodesulfobacteriota</taxon>
        <taxon>Desulfobacteria</taxon>
        <taxon>Desulfobacterales</taxon>
        <taxon>Desulfobacteraceae</taxon>
        <taxon>Desulfobacter</taxon>
    </lineage>
</organism>
<feature type="transmembrane region" description="Helical" evidence="1">
    <location>
        <begin position="49"/>
        <end position="67"/>
    </location>
</feature>
<dbReference type="PANTHER" id="PTHR39084">
    <property type="entry name" value="MEMBRANE PROTEIN-RELATED"/>
    <property type="match status" value="1"/>
</dbReference>
<protein>
    <submittedName>
        <fullName evidence="4">MgtC/SapB family protein</fullName>
    </submittedName>
</protein>
<dbReference type="Pfam" id="PF13194">
    <property type="entry name" value="DUF4010"/>
    <property type="match status" value="1"/>
</dbReference>
<dbReference type="Pfam" id="PF02308">
    <property type="entry name" value="MgtC"/>
    <property type="match status" value="1"/>
</dbReference>
<keyword evidence="1" id="KW-0472">Membrane</keyword>
<dbReference type="EMBL" id="JACADJ010000083">
    <property type="protein sequence ID" value="NWH06531.1"/>
    <property type="molecule type" value="Genomic_DNA"/>
</dbReference>
<feature type="transmembrane region" description="Helical" evidence="1">
    <location>
        <begin position="276"/>
        <end position="294"/>
    </location>
</feature>
<feature type="domain" description="DUF4010" evidence="3">
    <location>
        <begin position="281"/>
        <end position="492"/>
    </location>
</feature>